<dbReference type="CDD" id="cd00093">
    <property type="entry name" value="HTH_XRE"/>
    <property type="match status" value="1"/>
</dbReference>
<dbReference type="EMBL" id="CP121472">
    <property type="protein sequence ID" value="WPL19306.1"/>
    <property type="molecule type" value="Genomic_DNA"/>
</dbReference>
<evidence type="ECO:0000256" key="1">
    <source>
        <dbReference type="SAM" id="MobiDB-lite"/>
    </source>
</evidence>
<feature type="region of interest" description="Disordered" evidence="1">
    <location>
        <begin position="1"/>
        <end position="23"/>
    </location>
</feature>
<dbReference type="InterPro" id="IPR001387">
    <property type="entry name" value="Cro/C1-type_HTH"/>
</dbReference>
<dbReference type="Gene3D" id="1.10.260.40">
    <property type="entry name" value="lambda repressor-like DNA-binding domains"/>
    <property type="match status" value="1"/>
</dbReference>
<dbReference type="Pfam" id="PF13464">
    <property type="entry name" value="RodZ_C"/>
    <property type="match status" value="1"/>
</dbReference>
<dbReference type="PROSITE" id="PS50943">
    <property type="entry name" value="HTH_CROC1"/>
    <property type="match status" value="1"/>
</dbReference>
<evidence type="ECO:0000313" key="5">
    <source>
        <dbReference type="Proteomes" id="UP001432180"/>
    </source>
</evidence>
<accession>A0ABZ0SHV3</accession>
<evidence type="ECO:0000259" key="3">
    <source>
        <dbReference type="PROSITE" id="PS50943"/>
    </source>
</evidence>
<gene>
    <name evidence="4" type="primary">rodZ</name>
    <name evidence="4" type="ORF">Thiowin_04423</name>
</gene>
<dbReference type="PANTHER" id="PTHR34475:SF1">
    <property type="entry name" value="CYTOSKELETON PROTEIN RODZ"/>
    <property type="match status" value="1"/>
</dbReference>
<feature type="domain" description="HTH cro/C1-type" evidence="3">
    <location>
        <begin position="27"/>
        <end position="87"/>
    </location>
</feature>
<dbReference type="Pfam" id="PF13413">
    <property type="entry name" value="HTH_25"/>
    <property type="match status" value="1"/>
</dbReference>
<keyword evidence="5" id="KW-1185">Reference proteome</keyword>
<dbReference type="RefSeq" id="WP_328985056.1">
    <property type="nucleotide sequence ID" value="NZ_CP121472.1"/>
</dbReference>
<dbReference type="SUPFAM" id="SSF47413">
    <property type="entry name" value="lambda repressor-like DNA-binding domains"/>
    <property type="match status" value="1"/>
</dbReference>
<evidence type="ECO:0000313" key="4">
    <source>
        <dbReference type="EMBL" id="WPL19306.1"/>
    </source>
</evidence>
<keyword evidence="2" id="KW-1133">Transmembrane helix</keyword>
<feature type="compositionally biased region" description="Basic and acidic residues" evidence="1">
    <location>
        <begin position="14"/>
        <end position="23"/>
    </location>
</feature>
<organism evidence="4 5">
    <name type="scientific">Thiorhodovibrio winogradskyi</name>
    <dbReference type="NCBI Taxonomy" id="77007"/>
    <lineage>
        <taxon>Bacteria</taxon>
        <taxon>Pseudomonadati</taxon>
        <taxon>Pseudomonadota</taxon>
        <taxon>Gammaproteobacteria</taxon>
        <taxon>Chromatiales</taxon>
        <taxon>Chromatiaceae</taxon>
        <taxon>Thiorhodovibrio</taxon>
    </lineage>
</organism>
<dbReference type="InterPro" id="IPR010982">
    <property type="entry name" value="Lambda_DNA-bd_dom_sf"/>
</dbReference>
<name>A0ABZ0SHV3_9GAMM</name>
<sequence>MHSIDEPTPALHTDTTDPLHDSPGRQLRVARESSGLTLTQVAAEMHLSVGTIEALEDDHYDGLPSEVFIIGYLRTYARILGLNPVPLLDQYRRQRPDGRYPALPVERAQEGGGRPFQIPLMPLLGLVLLLVLGGAVWFVAAQLGGGAFVADLFSPTDEQDSAAVTLSGRVAQPVLPRLADEAEMSASLRTEGRELDEAMVDAATEEENAQADTLDAVPAPEEAPLESGAESSGETGAETGAQSGAPSRATVPSEQNPASLIVIIDRDATDPAASENDVAAENGNSDASAAAEIIMTFSGPCWVDVRDSTGEYKLFGEMNKGDRRVLGGRGPYSIILGNAAAVALTVDGKEFDVEAVARGNVARFELDPATR</sequence>
<dbReference type="InterPro" id="IPR050400">
    <property type="entry name" value="Bact_Cytoskel_RodZ"/>
</dbReference>
<keyword evidence="2" id="KW-0472">Membrane</keyword>
<proteinExistence type="predicted"/>
<dbReference type="PANTHER" id="PTHR34475">
    <property type="match status" value="1"/>
</dbReference>
<protein>
    <submittedName>
        <fullName evidence="4">Cytoskeleton protein RodZ</fullName>
    </submittedName>
</protein>
<feature type="compositionally biased region" description="Polar residues" evidence="1">
    <location>
        <begin position="229"/>
        <end position="256"/>
    </location>
</feature>
<feature type="region of interest" description="Disordered" evidence="1">
    <location>
        <begin position="205"/>
        <end position="256"/>
    </location>
</feature>
<keyword evidence="2" id="KW-0812">Transmembrane</keyword>
<feature type="transmembrane region" description="Helical" evidence="2">
    <location>
        <begin position="120"/>
        <end position="140"/>
    </location>
</feature>
<dbReference type="Proteomes" id="UP001432180">
    <property type="component" value="Chromosome"/>
</dbReference>
<dbReference type="InterPro" id="IPR025194">
    <property type="entry name" value="RodZ-like_C"/>
</dbReference>
<dbReference type="SMART" id="SM00530">
    <property type="entry name" value="HTH_XRE"/>
    <property type="match status" value="1"/>
</dbReference>
<evidence type="ECO:0000256" key="2">
    <source>
        <dbReference type="SAM" id="Phobius"/>
    </source>
</evidence>
<reference evidence="4 5" key="1">
    <citation type="journal article" date="2023" name="Microorganisms">
        <title>Thiorhodovibrio frisius and Trv. litoralis spp. nov., Two Novel Members from a Clade of Fastidious Purple Sulfur Bacteria That Exhibit Unique Red-Shifted Light-Harvesting Capabilities.</title>
        <authorList>
            <person name="Methner A."/>
            <person name="Kuzyk S.B."/>
            <person name="Petersen J."/>
            <person name="Bauer S."/>
            <person name="Brinkmann H."/>
            <person name="Sichau K."/>
            <person name="Wanner G."/>
            <person name="Wolf J."/>
            <person name="Neumann-Schaal M."/>
            <person name="Henke P."/>
            <person name="Tank M."/>
            <person name="Sproer C."/>
            <person name="Bunk B."/>
            <person name="Overmann J."/>
        </authorList>
    </citation>
    <scope>NUCLEOTIDE SEQUENCE [LARGE SCALE GENOMIC DNA]</scope>
    <source>
        <strain evidence="4 5">DSM 6702</strain>
    </source>
</reference>